<keyword evidence="7" id="KW-1185">Reference proteome</keyword>
<name>A0ABD0ZXA3_CARAN</name>
<dbReference type="InterPro" id="IPR036397">
    <property type="entry name" value="RNaseH_sf"/>
</dbReference>
<dbReference type="FunFam" id="1.10.150.80:FF:000001">
    <property type="entry name" value="Putative exosome component 10"/>
    <property type="match status" value="1"/>
</dbReference>
<dbReference type="SMART" id="SM00341">
    <property type="entry name" value="HRDC"/>
    <property type="match status" value="1"/>
</dbReference>
<protein>
    <submittedName>
        <fullName evidence="6">Protein RRP6-like 1</fullName>
    </submittedName>
</protein>
<dbReference type="CDD" id="cd06147">
    <property type="entry name" value="Rrp6p_like_exo"/>
    <property type="match status" value="1"/>
</dbReference>
<gene>
    <name evidence="6" type="ORF">V5N11_004174</name>
</gene>
<dbReference type="PANTHER" id="PTHR12124">
    <property type="entry name" value="POLYMYOSITIS/SCLERODERMA AUTOANTIGEN-RELATED"/>
    <property type="match status" value="1"/>
</dbReference>
<dbReference type="InterPro" id="IPR045092">
    <property type="entry name" value="Rrp6-like"/>
</dbReference>
<evidence type="ECO:0000256" key="1">
    <source>
        <dbReference type="ARBA" id="ARBA00004123"/>
    </source>
</evidence>
<dbReference type="AlphaFoldDB" id="A0ABD0ZXA3"/>
<dbReference type="Proteomes" id="UP001558713">
    <property type="component" value="Unassembled WGS sequence"/>
</dbReference>
<feature type="region of interest" description="Disordered" evidence="4">
    <location>
        <begin position="432"/>
        <end position="458"/>
    </location>
</feature>
<dbReference type="InterPro" id="IPR002562">
    <property type="entry name" value="3'-5'_exonuclease_dom"/>
</dbReference>
<evidence type="ECO:0000256" key="3">
    <source>
        <dbReference type="ARBA" id="ARBA00023242"/>
    </source>
</evidence>
<feature type="domain" description="HRDC" evidence="5">
    <location>
        <begin position="325"/>
        <end position="405"/>
    </location>
</feature>
<feature type="compositionally biased region" description="Acidic residues" evidence="4">
    <location>
        <begin position="533"/>
        <end position="550"/>
    </location>
</feature>
<sequence>MNEGKFKKIDEFEMIQKRKEDDSENNNAISKSKIPFHVATISKPQEEYKIRVNNGNFPFEHVWLEKSEDNLRFIHPLEKLSVMDFVDKNLSEMRAVKPQPLEDTPFKLVKEVDDLKDLAAKLQTVGEFAVDLEHNQYRSFQGLTCVMQISTRTEDYVVDTFKLWDHIGPCLREIFKDTSKKKVMHGADRDIIWLQRDFGIYVCNLFDTGQASRVLKLERKSLEFLLKHYCGVTANKQYQNADWRIRPLPDVMTRYAREDTHYLLYIYDVMRKDLDTMPKEDGQSDSPLIEVYKRSYDVCTQIYEKELLTGNSYLQIYGVQAANLNAVQLAIAAGLCEWRDQIAREDDESTGYVLPNKTLLDIAKDMPINVGKLRRLLKSKHPYIERNFDAVVSVIRKSMLKASTFEPVVQSLQEQRLRTISEKNIETRIDETGTEASSPSLKNCMDVSKKQSSGFGGLPSKRKFESDIKVKEEVKLSKSKPNEVKVSKSKAEEVIIVLDDDDESDVQTSETNDAVPEASFEGPKKSYDKEIIVLDDDDDDESENDLESREDEQMSLRSESSFMSLKRGFL</sequence>
<dbReference type="InterPro" id="IPR044876">
    <property type="entry name" value="HRDC_dom_sf"/>
</dbReference>
<evidence type="ECO:0000259" key="5">
    <source>
        <dbReference type="PROSITE" id="PS50967"/>
    </source>
</evidence>
<dbReference type="EMBL" id="JBANAX010000651">
    <property type="protein sequence ID" value="KAL1199247.1"/>
    <property type="molecule type" value="Genomic_DNA"/>
</dbReference>
<dbReference type="Gene3D" id="1.10.150.80">
    <property type="entry name" value="HRDC domain"/>
    <property type="match status" value="1"/>
</dbReference>
<keyword evidence="3" id="KW-0539">Nucleus</keyword>
<evidence type="ECO:0000256" key="4">
    <source>
        <dbReference type="SAM" id="MobiDB-lite"/>
    </source>
</evidence>
<dbReference type="SMART" id="SM00474">
    <property type="entry name" value="35EXOc"/>
    <property type="match status" value="1"/>
</dbReference>
<dbReference type="Gene3D" id="3.30.420.10">
    <property type="entry name" value="Ribonuclease H-like superfamily/Ribonuclease H"/>
    <property type="match status" value="1"/>
</dbReference>
<dbReference type="Pfam" id="PF01612">
    <property type="entry name" value="DNA_pol_A_exo1"/>
    <property type="match status" value="1"/>
</dbReference>
<dbReference type="InterPro" id="IPR049559">
    <property type="entry name" value="Rrp6p-like_exo"/>
</dbReference>
<evidence type="ECO:0000256" key="2">
    <source>
        <dbReference type="ARBA" id="ARBA00023158"/>
    </source>
</evidence>
<evidence type="ECO:0000313" key="6">
    <source>
        <dbReference type="EMBL" id="KAL1199247.1"/>
    </source>
</evidence>
<evidence type="ECO:0000313" key="7">
    <source>
        <dbReference type="Proteomes" id="UP001558713"/>
    </source>
</evidence>
<dbReference type="InterPro" id="IPR010997">
    <property type="entry name" value="HRDC-like_sf"/>
</dbReference>
<keyword evidence="2" id="KW-0943">RNA-mediated gene silencing</keyword>
<dbReference type="FunFam" id="3.30.420.10:FF:000065">
    <property type="entry name" value="Protein RRP6-like 2 isoform A"/>
    <property type="match status" value="1"/>
</dbReference>
<dbReference type="PANTHER" id="PTHR12124:SF69">
    <property type="entry name" value="PROTEIN RRP6-LIKE 1"/>
    <property type="match status" value="1"/>
</dbReference>
<dbReference type="PROSITE" id="PS50967">
    <property type="entry name" value="HRDC"/>
    <property type="match status" value="1"/>
</dbReference>
<dbReference type="InterPro" id="IPR012337">
    <property type="entry name" value="RNaseH-like_sf"/>
</dbReference>
<feature type="compositionally biased region" description="Basic and acidic residues" evidence="4">
    <location>
        <begin position="522"/>
        <end position="532"/>
    </location>
</feature>
<dbReference type="GO" id="GO:0080188">
    <property type="term" value="P:gene silencing by siRNA-directed DNA methylation"/>
    <property type="evidence" value="ECO:0007669"/>
    <property type="project" value="UniProtKB-ARBA"/>
</dbReference>
<comment type="caution">
    <text evidence="6">The sequence shown here is derived from an EMBL/GenBank/DDBJ whole genome shotgun (WGS) entry which is preliminary data.</text>
</comment>
<proteinExistence type="predicted"/>
<reference evidence="6 7" key="1">
    <citation type="submission" date="2024-04" db="EMBL/GenBank/DDBJ databases">
        <title>Genome assembly C_amara_ONT_v2.</title>
        <authorList>
            <person name="Yant L."/>
            <person name="Moore C."/>
            <person name="Slenker M."/>
        </authorList>
    </citation>
    <scope>NUCLEOTIDE SEQUENCE [LARGE SCALE GENOMIC DNA]</scope>
    <source>
        <tissue evidence="6">Leaf</tissue>
    </source>
</reference>
<dbReference type="InterPro" id="IPR002121">
    <property type="entry name" value="HRDC_dom"/>
</dbReference>
<dbReference type="Pfam" id="PF00570">
    <property type="entry name" value="HRDC"/>
    <property type="match status" value="1"/>
</dbReference>
<feature type="region of interest" description="Disordered" evidence="4">
    <location>
        <begin position="500"/>
        <end position="570"/>
    </location>
</feature>
<dbReference type="SUPFAM" id="SSF53098">
    <property type="entry name" value="Ribonuclease H-like"/>
    <property type="match status" value="1"/>
</dbReference>
<organism evidence="6 7">
    <name type="scientific">Cardamine amara subsp. amara</name>
    <dbReference type="NCBI Taxonomy" id="228776"/>
    <lineage>
        <taxon>Eukaryota</taxon>
        <taxon>Viridiplantae</taxon>
        <taxon>Streptophyta</taxon>
        <taxon>Embryophyta</taxon>
        <taxon>Tracheophyta</taxon>
        <taxon>Spermatophyta</taxon>
        <taxon>Magnoliopsida</taxon>
        <taxon>eudicotyledons</taxon>
        <taxon>Gunneridae</taxon>
        <taxon>Pentapetalae</taxon>
        <taxon>rosids</taxon>
        <taxon>malvids</taxon>
        <taxon>Brassicales</taxon>
        <taxon>Brassicaceae</taxon>
        <taxon>Cardamineae</taxon>
        <taxon>Cardamine</taxon>
    </lineage>
</organism>
<comment type="subcellular location">
    <subcellularLocation>
        <location evidence="1">Nucleus</location>
    </subcellularLocation>
</comment>
<dbReference type="GO" id="GO:0005730">
    <property type="term" value="C:nucleolus"/>
    <property type="evidence" value="ECO:0007669"/>
    <property type="project" value="UniProtKB-ARBA"/>
</dbReference>
<dbReference type="SUPFAM" id="SSF47819">
    <property type="entry name" value="HRDC-like"/>
    <property type="match status" value="1"/>
</dbReference>
<accession>A0ABD0ZXA3</accession>